<sequence length="205" mass="23512">MIKFLTNRELSNKLGINLARWKRWSREFLPPDPLGGMQSGYARQYSPDDAFTVYLGGHLVSELKYAIPEARQILGDLRKWLADKGFYFDVKGNAVCSDGVEVLTKKYILTIRQRGSLKQNFEFFYTARGIISNKPVRYKDFEVMEELYTETVIGRQPVPFASQDGNTIKTLNITDILDSFVAQMDLDRAHYPTLSQSSQNSIESY</sequence>
<comment type="caution">
    <text evidence="1">The sequence shown here is derived from an EMBL/GenBank/DDBJ whole genome shotgun (WGS) entry which is preliminary data.</text>
</comment>
<evidence type="ECO:0000313" key="1">
    <source>
        <dbReference type="EMBL" id="MBC8362072.1"/>
    </source>
</evidence>
<name>A0A8J6NLI8_9BACT</name>
<reference evidence="1 2" key="1">
    <citation type="submission" date="2020-08" db="EMBL/GenBank/DDBJ databases">
        <title>Bridging the membrane lipid divide: bacteria of the FCB group superphylum have the potential to synthesize archaeal ether lipids.</title>
        <authorList>
            <person name="Villanueva L."/>
            <person name="Von Meijenfeldt F.A.B."/>
            <person name="Westbye A.B."/>
            <person name="Yadav S."/>
            <person name="Hopmans E.C."/>
            <person name="Dutilh B.E."/>
            <person name="Sinninghe Damste J.S."/>
        </authorList>
    </citation>
    <scope>NUCLEOTIDE SEQUENCE [LARGE SCALE GENOMIC DNA]</scope>
    <source>
        <strain evidence="1">NIOZ-UU30</strain>
    </source>
</reference>
<dbReference type="Proteomes" id="UP000603434">
    <property type="component" value="Unassembled WGS sequence"/>
</dbReference>
<dbReference type="EMBL" id="JACNJH010000167">
    <property type="protein sequence ID" value="MBC8362072.1"/>
    <property type="molecule type" value="Genomic_DNA"/>
</dbReference>
<accession>A0A8J6NLI8</accession>
<organism evidence="1 2">
    <name type="scientific">Candidatus Desulfatibia profunda</name>
    <dbReference type="NCBI Taxonomy" id="2841695"/>
    <lineage>
        <taxon>Bacteria</taxon>
        <taxon>Pseudomonadati</taxon>
        <taxon>Thermodesulfobacteriota</taxon>
        <taxon>Desulfobacteria</taxon>
        <taxon>Desulfobacterales</taxon>
        <taxon>Desulfobacterales incertae sedis</taxon>
        <taxon>Candidatus Desulfatibia</taxon>
    </lineage>
</organism>
<evidence type="ECO:0000313" key="2">
    <source>
        <dbReference type="Proteomes" id="UP000603434"/>
    </source>
</evidence>
<gene>
    <name evidence="1" type="ORF">H8E23_11815</name>
</gene>
<dbReference type="AlphaFoldDB" id="A0A8J6NLI8"/>
<proteinExistence type="predicted"/>
<protein>
    <submittedName>
        <fullName evidence="1">Uncharacterized protein</fullName>
    </submittedName>
</protein>